<dbReference type="AlphaFoldDB" id="A0A316AKD4"/>
<evidence type="ECO:0000256" key="8">
    <source>
        <dbReference type="ARBA" id="ARBA00022839"/>
    </source>
</evidence>
<evidence type="ECO:0000256" key="6">
    <source>
        <dbReference type="ARBA" id="ARBA00022759"/>
    </source>
</evidence>
<feature type="domain" description="GGDEF" evidence="12">
    <location>
        <begin position="612"/>
        <end position="757"/>
    </location>
</feature>
<dbReference type="InterPro" id="IPR054767">
    <property type="entry name" value="Cas10-Cmr2_palm2"/>
</dbReference>
<keyword evidence="7" id="KW-0378">Hydrolase</keyword>
<reference evidence="13 14" key="1">
    <citation type="submission" date="2018-03" db="EMBL/GenBank/DDBJ databases">
        <title>Genomic Encyclopedia of Archaeal and Bacterial Type Strains, Phase II (KMG-II): from individual species to whole genera.</title>
        <authorList>
            <person name="Goeker M."/>
        </authorList>
    </citation>
    <scope>NUCLEOTIDE SEQUENCE [LARGE SCALE GENOMIC DNA]</scope>
    <source>
        <strain evidence="13 14">DSM 100346</strain>
    </source>
</reference>
<evidence type="ECO:0000256" key="4">
    <source>
        <dbReference type="ARBA" id="ARBA00022722"/>
    </source>
</evidence>
<accession>A0A316AKD4</accession>
<sequence length="881" mass="100815">MAAERDMVYLAALLHDIGKFWQRADVSYNTSKYLEKYPYIIGNAGNICPTSQEGYFKYQHVIWTQLFFEENLETFEKIGIYDKESVDNLVNLSIHHHKPESKLQALIQFADWWASGIDRSDDKDFENDVKRGKLKFKEEPLINIFGNLNVYDKNRKLSQKPVKASAFGLEKLSLKNTLFPSEERYENGVSQEEYTVLWSLFSSEFKKLPTDSLSAFNRSLHYLLKKYCWCIPASTVDFSDNSLFDHLKITAAITQSLYDYEIENPDCFVYNRRLSLKTGHLPLLLLSVDTSGIQKFIYDISSKYAGKSLKGRSFSLQLMLDEIAYTIVNQTETSLSHVIYSSGGKFFMLLPNTKKVRTDLLNIETKIKKAIWEKYKGNIYICMGYDAFAYDKDLKKMNSNGNSLPTIWIKGSEKPVFLGDLWRSVSEKTAETKYQKFKELLKDDFESFFHDKGVGMGGLTEICSVTGDEVEKGITQIDDEVKISPQILEQKKIGEALSKNHFIVFSSSEQPNLPKNKFGSLNGRDYWIIGDNKIVSTENAEVCLTVKGEIDFLKPVSALRTSYSYRFYGGSEMALDSKGNTKTFEQLAGIEREDHVRDNSPIVKGKSHGNFNRIAILRMDVDGLGQLFIKGFNPAGASFSAYATLSGQLDWFFSGYLNTIRGKDQYKDWINIIYSGGDDIFAVGRWDSIISFANEVQVEFKKFTGRSDITISAGISIVTPKFPIAKGAHDAGIAEENAKDFTRPDGTKKNALCLFGIPFGWEEFKAIEAIKNFWIENLKGNRPILSKGILHKVFDWYEISNRTDRDGKKLLDLSWRWNAAYSLKRYETKETSKKNHSLKVIESVLMTNQFDYKDKTYTNIRFDTFIVACRWAELELKDNRI</sequence>
<dbReference type="Gene3D" id="1.10.3210.10">
    <property type="entry name" value="Hypothetical protein af1432"/>
    <property type="match status" value="1"/>
</dbReference>
<dbReference type="EMBL" id="QGDT01000005">
    <property type="protein sequence ID" value="PWJ57828.1"/>
    <property type="molecule type" value="Genomic_DNA"/>
</dbReference>
<keyword evidence="5" id="KW-0547">Nucleotide-binding</keyword>
<dbReference type="GO" id="GO:0004519">
    <property type="term" value="F:endonuclease activity"/>
    <property type="evidence" value="ECO:0007669"/>
    <property type="project" value="UniProtKB-KW"/>
</dbReference>
<dbReference type="InterPro" id="IPR000160">
    <property type="entry name" value="GGDEF_dom"/>
</dbReference>
<dbReference type="PROSITE" id="PS50887">
    <property type="entry name" value="GGDEF"/>
    <property type="match status" value="1"/>
</dbReference>
<dbReference type="GO" id="GO:0051607">
    <property type="term" value="P:defense response to virus"/>
    <property type="evidence" value="ECO:0007669"/>
    <property type="project" value="UniProtKB-KW"/>
</dbReference>
<keyword evidence="9" id="KW-0067">ATP-binding</keyword>
<evidence type="ECO:0000259" key="12">
    <source>
        <dbReference type="PROSITE" id="PS50887"/>
    </source>
</evidence>
<keyword evidence="6" id="KW-0255">Endonuclease</keyword>
<dbReference type="InterPro" id="IPR013408">
    <property type="entry name" value="Cas10/Csm1"/>
</dbReference>
<dbReference type="RefSeq" id="WP_109674466.1">
    <property type="nucleotide sequence ID" value="NZ_QGDT01000005.1"/>
</dbReference>
<name>A0A316AKD4_9BACT</name>
<evidence type="ECO:0000256" key="7">
    <source>
        <dbReference type="ARBA" id="ARBA00022801"/>
    </source>
</evidence>
<dbReference type="InterPro" id="IPR052117">
    <property type="entry name" value="Cas10/Csm1_subtype-III-A"/>
</dbReference>
<dbReference type="SUPFAM" id="SSF109604">
    <property type="entry name" value="HD-domain/PDEase-like"/>
    <property type="match status" value="1"/>
</dbReference>
<comment type="similarity">
    <text evidence="1">Belongs to the CRISPR-associated Cas10/Csm1 family.</text>
</comment>
<keyword evidence="3" id="KW-0808">Transferase</keyword>
<dbReference type="Gene3D" id="3.30.70.270">
    <property type="match status" value="1"/>
</dbReference>
<dbReference type="NCBIfam" id="TIGR02578">
    <property type="entry name" value="cas_TM1811_Csm1"/>
    <property type="match status" value="1"/>
</dbReference>
<dbReference type="GO" id="GO:0016740">
    <property type="term" value="F:transferase activity"/>
    <property type="evidence" value="ECO:0007669"/>
    <property type="project" value="UniProtKB-KW"/>
</dbReference>
<dbReference type="OrthoDB" id="9768769at2"/>
<evidence type="ECO:0000313" key="13">
    <source>
        <dbReference type="EMBL" id="PWJ57828.1"/>
    </source>
</evidence>
<keyword evidence="14" id="KW-1185">Reference proteome</keyword>
<keyword evidence="10" id="KW-0051">Antiviral defense</keyword>
<evidence type="ECO:0000256" key="9">
    <source>
        <dbReference type="ARBA" id="ARBA00022840"/>
    </source>
</evidence>
<proteinExistence type="inferred from homology"/>
<evidence type="ECO:0000256" key="10">
    <source>
        <dbReference type="ARBA" id="ARBA00023118"/>
    </source>
</evidence>
<keyword evidence="4" id="KW-0540">Nuclease</keyword>
<dbReference type="PANTHER" id="PTHR36528:SF1">
    <property type="entry name" value="CRISPR SYSTEM SINGLE-STRAND-SPECIFIC DEOXYRIBONUCLEASE CAS10_CSM1 (SUBTYPE III-A)"/>
    <property type="match status" value="1"/>
</dbReference>
<evidence type="ECO:0000256" key="3">
    <source>
        <dbReference type="ARBA" id="ARBA00022679"/>
    </source>
</evidence>
<comment type="caution">
    <text evidence="13">The sequence shown here is derived from an EMBL/GenBank/DDBJ whole genome shotgun (WGS) entry which is preliminary data.</text>
</comment>
<dbReference type="InterPro" id="IPR041062">
    <property type="entry name" value="Csm1_B"/>
</dbReference>
<evidence type="ECO:0000256" key="5">
    <source>
        <dbReference type="ARBA" id="ARBA00022741"/>
    </source>
</evidence>
<evidence type="ECO:0000256" key="2">
    <source>
        <dbReference type="ARBA" id="ARBA00014333"/>
    </source>
</evidence>
<evidence type="ECO:0000313" key="14">
    <source>
        <dbReference type="Proteomes" id="UP000245880"/>
    </source>
</evidence>
<keyword evidence="8" id="KW-0269">Exonuclease</keyword>
<evidence type="ECO:0000256" key="1">
    <source>
        <dbReference type="ARBA" id="ARBA00005700"/>
    </source>
</evidence>
<dbReference type="Pfam" id="PF18211">
    <property type="entry name" value="Csm1_B"/>
    <property type="match status" value="1"/>
</dbReference>
<dbReference type="InterPro" id="IPR043128">
    <property type="entry name" value="Rev_trsase/Diguanyl_cyclase"/>
</dbReference>
<gene>
    <name evidence="13" type="ORF">CLV98_1058</name>
</gene>
<dbReference type="Proteomes" id="UP000245880">
    <property type="component" value="Unassembled WGS sequence"/>
</dbReference>
<evidence type="ECO:0000256" key="11">
    <source>
        <dbReference type="ARBA" id="ARBA00032922"/>
    </source>
</evidence>
<dbReference type="PANTHER" id="PTHR36528">
    <property type="entry name" value="CRISPR SYSTEM SINGLE-STRAND-SPECIFIC DEOXYRIBONUCLEASE CAS10/CSM1 (SUBTYPE III-A)"/>
    <property type="match status" value="1"/>
</dbReference>
<dbReference type="GO" id="GO:0005524">
    <property type="term" value="F:ATP binding"/>
    <property type="evidence" value="ECO:0007669"/>
    <property type="project" value="UniProtKB-KW"/>
</dbReference>
<organism evidence="13 14">
    <name type="scientific">Dyadobacter jejuensis</name>
    <dbReference type="NCBI Taxonomy" id="1082580"/>
    <lineage>
        <taxon>Bacteria</taxon>
        <taxon>Pseudomonadati</taxon>
        <taxon>Bacteroidota</taxon>
        <taxon>Cytophagia</taxon>
        <taxon>Cytophagales</taxon>
        <taxon>Spirosomataceae</taxon>
        <taxon>Dyadobacter</taxon>
    </lineage>
</organism>
<protein>
    <recommendedName>
        <fullName evidence="2">CRISPR system single-strand-specific deoxyribonuclease Cas10/Csm1 (subtype III-A)</fullName>
    </recommendedName>
    <alternativeName>
        <fullName evidence="11">Cyclic oligoadenylate synthase</fullName>
    </alternativeName>
</protein>
<dbReference type="GO" id="GO:0004527">
    <property type="term" value="F:exonuclease activity"/>
    <property type="evidence" value="ECO:0007669"/>
    <property type="project" value="UniProtKB-KW"/>
</dbReference>
<dbReference type="Pfam" id="PF22335">
    <property type="entry name" value="Cas10-Cmr2_palm2"/>
    <property type="match status" value="1"/>
</dbReference>